<feature type="compositionally biased region" description="Basic and acidic residues" evidence="1">
    <location>
        <begin position="276"/>
        <end position="296"/>
    </location>
</feature>
<feature type="domain" description="EF-hand" evidence="2">
    <location>
        <begin position="278"/>
        <end position="295"/>
    </location>
</feature>
<keyword evidence="4" id="KW-1185">Reference proteome</keyword>
<dbReference type="PROSITE" id="PS00018">
    <property type="entry name" value="EF_HAND_1"/>
    <property type="match status" value="2"/>
</dbReference>
<dbReference type="GO" id="GO:0005509">
    <property type="term" value="F:calcium ion binding"/>
    <property type="evidence" value="ECO:0007669"/>
    <property type="project" value="InterPro"/>
</dbReference>
<dbReference type="SUPFAM" id="SSF47473">
    <property type="entry name" value="EF-hand"/>
    <property type="match status" value="1"/>
</dbReference>
<evidence type="ECO:0000256" key="1">
    <source>
        <dbReference type="SAM" id="MobiDB-lite"/>
    </source>
</evidence>
<evidence type="ECO:0000259" key="2">
    <source>
        <dbReference type="Pfam" id="PF13202"/>
    </source>
</evidence>
<accession>A0A517N9H4</accession>
<dbReference type="InterPro" id="IPR011992">
    <property type="entry name" value="EF-hand-dom_pair"/>
</dbReference>
<dbReference type="AlphaFoldDB" id="A0A517N9H4"/>
<reference evidence="3 4" key="1">
    <citation type="submission" date="2019-02" db="EMBL/GenBank/DDBJ databases">
        <title>Deep-cultivation of Planctomycetes and their phenomic and genomic characterization uncovers novel biology.</title>
        <authorList>
            <person name="Wiegand S."/>
            <person name="Jogler M."/>
            <person name="Boedeker C."/>
            <person name="Pinto D."/>
            <person name="Vollmers J."/>
            <person name="Rivas-Marin E."/>
            <person name="Kohn T."/>
            <person name="Peeters S.H."/>
            <person name="Heuer A."/>
            <person name="Rast P."/>
            <person name="Oberbeckmann S."/>
            <person name="Bunk B."/>
            <person name="Jeske O."/>
            <person name="Meyerdierks A."/>
            <person name="Storesund J.E."/>
            <person name="Kallscheuer N."/>
            <person name="Luecker S."/>
            <person name="Lage O.M."/>
            <person name="Pohl T."/>
            <person name="Merkel B.J."/>
            <person name="Hornburger P."/>
            <person name="Mueller R.-W."/>
            <person name="Bruemmer F."/>
            <person name="Labrenz M."/>
            <person name="Spormann A.M."/>
            <person name="Op den Camp H."/>
            <person name="Overmann J."/>
            <person name="Amann R."/>
            <person name="Jetten M.S.M."/>
            <person name="Mascher T."/>
            <person name="Medema M.H."/>
            <person name="Devos D.P."/>
            <person name="Kaster A.-K."/>
            <person name="Ovreas L."/>
            <person name="Rohde M."/>
            <person name="Galperin M.Y."/>
            <person name="Jogler C."/>
        </authorList>
    </citation>
    <scope>NUCLEOTIDE SEQUENCE [LARGE SCALE GENOMIC DNA]</scope>
    <source>
        <strain evidence="3 4">K22_7</strain>
    </source>
</reference>
<gene>
    <name evidence="3" type="ORF">K227x_21660</name>
</gene>
<dbReference type="SUPFAM" id="SSF52266">
    <property type="entry name" value="SGNH hydrolase"/>
    <property type="match status" value="1"/>
</dbReference>
<dbReference type="RefSeq" id="WP_145169386.1">
    <property type="nucleotide sequence ID" value="NZ_CP036525.1"/>
</dbReference>
<name>A0A517N9H4_9BACT</name>
<dbReference type="Proteomes" id="UP000318538">
    <property type="component" value="Chromosome"/>
</dbReference>
<dbReference type="OrthoDB" id="260830at2"/>
<evidence type="ECO:0000313" key="3">
    <source>
        <dbReference type="EMBL" id="QDT03781.1"/>
    </source>
</evidence>
<feature type="domain" description="EF-hand" evidence="2">
    <location>
        <begin position="299"/>
        <end position="317"/>
    </location>
</feature>
<dbReference type="InterPro" id="IPR002048">
    <property type="entry name" value="EF_hand_dom"/>
</dbReference>
<dbReference type="Gene3D" id="1.10.238.10">
    <property type="entry name" value="EF-hand"/>
    <property type="match status" value="1"/>
</dbReference>
<feature type="region of interest" description="Disordered" evidence="1">
    <location>
        <begin position="247"/>
        <end position="322"/>
    </location>
</feature>
<sequence length="322" mass="35981">MRNVFKGILLCASAVGCASSVRGQDAAPEWFDGKPRTFVVNGYSTSYHWPAMLQRKLDRYFDGKRIIEVKSATQGSTPIAKWMNVKTGQPLKPWTTKLRPLLNDQSRPTIVLAQQSLQWAFGGRSVGIRDKNDRVAIRQGAEVMKVYTDLLKSDGADAVVMAMHIYKQGMEPEIGNERLSLAAFIESKPNAVFEGPDVWMPTSKIWPQAFQADKIHPNGMGAEVMAHHWFVSLLKLCGKEVPPWSEEEMQQAIKNPPALATSDRRPQRGEGPGMVDRMRRHDANQDGKITKEEFRGPKSIFGRFDENDDGVIDSEELSGPGQ</sequence>
<dbReference type="InterPro" id="IPR018247">
    <property type="entry name" value="EF_Hand_1_Ca_BS"/>
</dbReference>
<proteinExistence type="predicted"/>
<dbReference type="Pfam" id="PF13202">
    <property type="entry name" value="EF-hand_5"/>
    <property type="match status" value="2"/>
</dbReference>
<protein>
    <submittedName>
        <fullName evidence="3">EF hand</fullName>
    </submittedName>
</protein>
<dbReference type="KEGG" id="rlc:K227x_21660"/>
<organism evidence="3 4">
    <name type="scientific">Rubripirellula lacrimiformis</name>
    <dbReference type="NCBI Taxonomy" id="1930273"/>
    <lineage>
        <taxon>Bacteria</taxon>
        <taxon>Pseudomonadati</taxon>
        <taxon>Planctomycetota</taxon>
        <taxon>Planctomycetia</taxon>
        <taxon>Pirellulales</taxon>
        <taxon>Pirellulaceae</taxon>
        <taxon>Rubripirellula</taxon>
    </lineage>
</organism>
<dbReference type="PROSITE" id="PS51257">
    <property type="entry name" value="PROKAR_LIPOPROTEIN"/>
    <property type="match status" value="1"/>
</dbReference>
<dbReference type="EMBL" id="CP036525">
    <property type="protein sequence ID" value="QDT03781.1"/>
    <property type="molecule type" value="Genomic_DNA"/>
</dbReference>
<feature type="compositionally biased region" description="Acidic residues" evidence="1">
    <location>
        <begin position="306"/>
        <end position="316"/>
    </location>
</feature>
<evidence type="ECO:0000313" key="4">
    <source>
        <dbReference type="Proteomes" id="UP000318538"/>
    </source>
</evidence>